<feature type="region of interest" description="Disordered" evidence="1">
    <location>
        <begin position="465"/>
        <end position="500"/>
    </location>
</feature>
<organism evidence="2 3">
    <name type="scientific">Hermanssonia centrifuga</name>
    <dbReference type="NCBI Taxonomy" id="98765"/>
    <lineage>
        <taxon>Eukaryota</taxon>
        <taxon>Fungi</taxon>
        <taxon>Dikarya</taxon>
        <taxon>Basidiomycota</taxon>
        <taxon>Agaricomycotina</taxon>
        <taxon>Agaricomycetes</taxon>
        <taxon>Polyporales</taxon>
        <taxon>Meruliaceae</taxon>
        <taxon>Hermanssonia</taxon>
    </lineage>
</organism>
<comment type="caution">
    <text evidence="2">The sequence shown here is derived from an EMBL/GenBank/DDBJ whole genome shotgun (WGS) entry which is preliminary data.</text>
</comment>
<accession>A0A2R6NEC4</accession>
<dbReference type="Gene3D" id="3.80.10.10">
    <property type="entry name" value="Ribonuclease Inhibitor"/>
    <property type="match status" value="1"/>
</dbReference>
<feature type="compositionally biased region" description="Acidic residues" evidence="1">
    <location>
        <begin position="468"/>
        <end position="500"/>
    </location>
</feature>
<reference evidence="2 3" key="1">
    <citation type="submission" date="2018-02" db="EMBL/GenBank/DDBJ databases">
        <title>Genome sequence of the basidiomycete white-rot fungus Phlebia centrifuga.</title>
        <authorList>
            <person name="Granchi Z."/>
            <person name="Peng M."/>
            <person name="de Vries R.P."/>
            <person name="Hilden K."/>
            <person name="Makela M.R."/>
            <person name="Grigoriev I."/>
            <person name="Riley R."/>
        </authorList>
    </citation>
    <scope>NUCLEOTIDE SEQUENCE [LARGE SCALE GENOMIC DNA]</scope>
    <source>
        <strain evidence="2 3">FBCC195</strain>
    </source>
</reference>
<dbReference type="SUPFAM" id="SSF52047">
    <property type="entry name" value="RNI-like"/>
    <property type="match status" value="1"/>
</dbReference>
<dbReference type="OrthoDB" id="2754197at2759"/>
<name>A0A2R6NEC4_9APHY</name>
<dbReference type="EMBL" id="MLYV02001333">
    <property type="protein sequence ID" value="PSR70723.1"/>
    <property type="molecule type" value="Genomic_DNA"/>
</dbReference>
<evidence type="ECO:0000256" key="1">
    <source>
        <dbReference type="SAM" id="MobiDB-lite"/>
    </source>
</evidence>
<keyword evidence="3" id="KW-1185">Reference proteome</keyword>
<dbReference type="InterPro" id="IPR032675">
    <property type="entry name" value="LRR_dom_sf"/>
</dbReference>
<evidence type="ECO:0000313" key="3">
    <source>
        <dbReference type="Proteomes" id="UP000186601"/>
    </source>
</evidence>
<dbReference type="AlphaFoldDB" id="A0A2R6NEC4"/>
<gene>
    <name evidence="2" type="ORF">PHLCEN_2v13402</name>
</gene>
<protein>
    <submittedName>
        <fullName evidence="2">Uncharacterized protein</fullName>
    </submittedName>
</protein>
<evidence type="ECO:0000313" key="2">
    <source>
        <dbReference type="EMBL" id="PSR70723.1"/>
    </source>
</evidence>
<sequence>MADDDKRRYKWLKTLKLDLGDSAEATDRLLEILSNAHTLKRLEIRNCHLLDRDERIRQAIASLTTLKEIKLLRMSVISSAHAMLLEMESDVVNLEVSFFSETGNFIDGEAVIGLQKFAHCAISLHLWVAEFIHCPEEIDTSEYPVYPQVKTLVLDNARVDRLQLLTHAFPNLRSLTVINIDNARGPLGEEEPEGVEEVRDINRVDQEEMAWEALDYCYGNVNNLYTLGMISKIQRLDLSRVVIRDEAEIEQLRAVVTDALPQSLVLHVAAEFEMNALRNALFVALDDLLDFTLIVDIVEAPSRDIDPASVVACIDETIEMLFSILQASSIERLVFTMLWPGGMFILPPGSLLRWRGHEVHLAIAQRFRQLEMQYVARQAMEHAPSLRYIVTSFPSFPRSFWKVEVNDEGNRSVKTMNYKEIRDFLTLEDIVIQPNPFMFPYVYCLDVFRTIQPTDEYLRSIITGSGDFQDDGSFESESGSESESESEAEYAAETEGNTEE</sequence>
<dbReference type="Proteomes" id="UP000186601">
    <property type="component" value="Unassembled WGS sequence"/>
</dbReference>
<proteinExistence type="predicted"/>